<comment type="caution">
    <text evidence="1">The sequence shown here is derived from an EMBL/GenBank/DDBJ whole genome shotgun (WGS) entry which is preliminary data.</text>
</comment>
<protein>
    <submittedName>
        <fullName evidence="1">Uncharacterized protein</fullName>
    </submittedName>
</protein>
<dbReference type="Proteomes" id="UP001140234">
    <property type="component" value="Unassembled WGS sequence"/>
</dbReference>
<keyword evidence="2" id="KW-1185">Reference proteome</keyword>
<evidence type="ECO:0000313" key="1">
    <source>
        <dbReference type="EMBL" id="KAJ2774786.1"/>
    </source>
</evidence>
<proteinExistence type="predicted"/>
<organism evidence="1 2">
    <name type="scientific">Coemansia nantahalensis</name>
    <dbReference type="NCBI Taxonomy" id="2789366"/>
    <lineage>
        <taxon>Eukaryota</taxon>
        <taxon>Fungi</taxon>
        <taxon>Fungi incertae sedis</taxon>
        <taxon>Zoopagomycota</taxon>
        <taxon>Kickxellomycotina</taxon>
        <taxon>Kickxellomycetes</taxon>
        <taxon>Kickxellales</taxon>
        <taxon>Kickxellaceae</taxon>
        <taxon>Coemansia</taxon>
    </lineage>
</organism>
<reference evidence="1" key="1">
    <citation type="submission" date="2022-07" db="EMBL/GenBank/DDBJ databases">
        <title>Phylogenomic reconstructions and comparative analyses of Kickxellomycotina fungi.</title>
        <authorList>
            <person name="Reynolds N.K."/>
            <person name="Stajich J.E."/>
            <person name="Barry K."/>
            <person name="Grigoriev I.V."/>
            <person name="Crous P."/>
            <person name="Smith M.E."/>
        </authorList>
    </citation>
    <scope>NUCLEOTIDE SEQUENCE</scope>
    <source>
        <strain evidence="1">CBS 109366</strain>
    </source>
</reference>
<name>A0ACC1K7A3_9FUNG</name>
<accession>A0ACC1K7A3</accession>
<evidence type="ECO:0000313" key="2">
    <source>
        <dbReference type="Proteomes" id="UP001140234"/>
    </source>
</evidence>
<gene>
    <name evidence="1" type="ORF">IWQ57_000671</name>
</gene>
<sequence>MSRTVRFAVRAAAAVLVACQLLASAVPVGTASGSAWAKVDRRAATAPDSLVARVVAYSDGSSHSPPPPQKRLWGLTYTPYNSDGSCASLGETTSQLAAVAGVADNIRLYSTDCSQLAHAMQAVSNSNLPLGIYAGIWVAPGAAGAARVNSELDEFVAAAKTYDRGLIRGLSVGNEAILNGVGVDQLIGYIQQVRTRLHAEGLSNIPVYTTDIDTSFTPALVEACDVLQINLQSVFGSYYAGISASAQEVISRANAFKSKFAGGKKVRIGEVGWSSAGVAGPYPLTLDNQKSFARAFKCLVDKTDYEYFFFEAKDATWKKGQPLCEQNFGVFNAGFTPKFDFGLLNSC</sequence>
<dbReference type="EMBL" id="JANBUJ010000066">
    <property type="protein sequence ID" value="KAJ2774786.1"/>
    <property type="molecule type" value="Genomic_DNA"/>
</dbReference>